<comment type="caution">
    <text evidence="1">The sequence shown here is derived from an EMBL/GenBank/DDBJ whole genome shotgun (WGS) entry which is preliminary data.</text>
</comment>
<dbReference type="RefSeq" id="WP_165972767.1">
    <property type="nucleotide sequence ID" value="NZ_SMAR01000007.1"/>
</dbReference>
<name>A0A4R3NZS2_9HYPH</name>
<dbReference type="EMBL" id="SMAR01000007">
    <property type="protein sequence ID" value="TCT41159.1"/>
    <property type="molecule type" value="Genomic_DNA"/>
</dbReference>
<dbReference type="AlphaFoldDB" id="A0A4R3NZS2"/>
<gene>
    <name evidence="1" type="ORF">EDC90_1007136</name>
</gene>
<accession>A0A4R3NZS2</accession>
<dbReference type="InterPro" id="IPR012106">
    <property type="entry name" value="Phage_Mu_Gp1"/>
</dbReference>
<protein>
    <submittedName>
        <fullName evidence="1">Phage I-like protein</fullName>
    </submittedName>
</protein>
<organism evidence="1 2">
    <name type="scientific">Martelella mediterranea</name>
    <dbReference type="NCBI Taxonomy" id="293089"/>
    <lineage>
        <taxon>Bacteria</taxon>
        <taxon>Pseudomonadati</taxon>
        <taxon>Pseudomonadota</taxon>
        <taxon>Alphaproteobacteria</taxon>
        <taxon>Hyphomicrobiales</taxon>
        <taxon>Aurantimonadaceae</taxon>
        <taxon>Martelella</taxon>
    </lineage>
</organism>
<evidence type="ECO:0000313" key="1">
    <source>
        <dbReference type="EMBL" id="TCT41159.1"/>
    </source>
</evidence>
<proteinExistence type="predicted"/>
<dbReference type="Pfam" id="PF10123">
    <property type="entry name" value="Mu-like_Pro"/>
    <property type="match status" value="1"/>
</dbReference>
<evidence type="ECO:0000313" key="2">
    <source>
        <dbReference type="Proteomes" id="UP000295097"/>
    </source>
</evidence>
<sequence>MTKRTATHFLITEIAATGGKAPDWIMLFPKGPAIEARDGRRFTINDPDAIIAAFEKNQGPLAIDYEHGQAHKAAEGEIAPAAGWITAMEMRDGALWAKAEWTDKAAAMIAAREYRFTSPEFLVDKQKNVLSVAGAGLVNRPAFVMPALARAETETEENAMDLKAIAKALGLDEDADAATILAAIETRNTETAAVLSALEVENLTDAPDAITALGDEKTRVLAAKDEASAEIKTLTERLDAMATKDRDREIASALDQAVKDRKIAPASREHYKKMCEAEGGLEQFRELAATLPAIIGAQSELGDLPAETGRLPTDNPQELAARATAYKDAQAKLGRVISTSEAIEELKEKGE</sequence>
<dbReference type="Proteomes" id="UP000295097">
    <property type="component" value="Unassembled WGS sequence"/>
</dbReference>
<reference evidence="1 2" key="1">
    <citation type="submission" date="2019-03" db="EMBL/GenBank/DDBJ databases">
        <title>Freshwater and sediment microbial communities from various areas in North America, analyzing microbe dynamics in response to fracking.</title>
        <authorList>
            <person name="Lamendella R."/>
        </authorList>
    </citation>
    <scope>NUCLEOTIDE SEQUENCE [LARGE SCALE GENOMIC DNA]</scope>
    <source>
        <strain evidence="1 2">175.2</strain>
    </source>
</reference>
<keyword evidence="2" id="KW-1185">Reference proteome</keyword>